<reference evidence="1" key="2">
    <citation type="submission" date="2012-03" db="EMBL/GenBank/DDBJ databases">
        <authorList>
            <person name="Koskinen P."/>
            <person name="Laine P."/>
            <person name="Niemi O."/>
            <person name="Nykyri J."/>
            <person name="Harjunpaa H."/>
            <person name="Auvinen P."/>
            <person name="Paulin L."/>
            <person name="Pirhonen M."/>
            <person name="Palva T."/>
            <person name="Holm L."/>
        </authorList>
    </citation>
    <scope>NUCLEOTIDE SEQUENCE</scope>
    <source>
        <strain evidence="1">SCC3193</strain>
    </source>
</reference>
<reference evidence="2" key="4">
    <citation type="submission" date="2024-05" db="EMBL/GenBank/DDBJ databases">
        <title>Identification of Pectobacterium versatile causing blackleg of potato from New York State with a whole genome sequencing approach.</title>
        <authorList>
            <person name="Ma X."/>
            <person name="Swingle B."/>
        </authorList>
    </citation>
    <scope>NUCLEOTIDE SEQUENCE</scope>
    <source>
        <strain evidence="2">NY1588A</strain>
    </source>
</reference>
<evidence type="ECO:0000313" key="3">
    <source>
        <dbReference type="Proteomes" id="UP000008044"/>
    </source>
</evidence>
<dbReference type="Proteomes" id="UP000008044">
    <property type="component" value="Chromosome"/>
</dbReference>
<dbReference type="Proteomes" id="UP001194579">
    <property type="component" value="Unassembled WGS sequence"/>
</dbReference>
<proteinExistence type="predicted"/>
<dbReference type="EMBL" id="CP003415">
    <property type="protein sequence ID" value="AFI88866.1"/>
    <property type="molecule type" value="Genomic_DNA"/>
</dbReference>
<sequence length="238" mass="28107">MILGIKNRTENWTTVGHLFDLRNNKLIRHLMGRNSDDSAPFDDGSEARLELFWYGYRDYIFGKNITLNTVKIDAIYERFLRLFPNLQENVLSFMDEERKYLRVEKSVNYSLERENAPLSLFHNIRNTEIDIVIETRRKLYIGEVKDSQKFGANGNLFLPHQLLRQYVTARILVDELGKDLDIVPFIISNNKETEKSGQIKLMNKLNYLNMKNVFTWSDIDNCKCLPVHNNREYLHVDL</sequence>
<dbReference type="EMBL" id="WABS01000020">
    <property type="protein sequence ID" value="MBI0555135.1"/>
    <property type="molecule type" value="Genomic_DNA"/>
</dbReference>
<gene>
    <name evidence="1" type="ordered locus">W5S_0747</name>
    <name evidence="2" type="ORF">F6Q06_11635</name>
</gene>
<evidence type="ECO:0000313" key="1">
    <source>
        <dbReference type="EMBL" id="AFI88866.1"/>
    </source>
</evidence>
<reference evidence="1 3" key="1">
    <citation type="journal article" date="2012" name="J. Bacteriol.">
        <title>Genome sequence of Pectobacterium sp. strain SCC3193.</title>
        <authorList>
            <person name="Koskinen J.P."/>
            <person name="Laine P."/>
            <person name="Niemi O."/>
            <person name="Nykyri J."/>
            <person name="Harjunpaa H."/>
            <person name="Auvinen P."/>
            <person name="Paulin L."/>
            <person name="Pirhonen M."/>
            <person name="Palva T."/>
            <person name="Holm L."/>
        </authorList>
    </citation>
    <scope>NUCLEOTIDE SEQUENCE [LARGE SCALE GENOMIC DNA]</scope>
    <source>
        <strain evidence="1 3">SCC3193</strain>
    </source>
</reference>
<reference evidence="4" key="3">
    <citation type="submission" date="2023-07" db="EMBL/GenBank/DDBJ databases">
        <title>Identification of Pectobacterium versatile causing blackleg of potato from New York State with a whole genome sequencing approach.</title>
        <authorList>
            <person name="Ma X."/>
            <person name="Swingle B."/>
        </authorList>
    </citation>
    <scope>NUCLEOTIDE SEQUENCE [LARGE SCALE GENOMIC DNA]</scope>
    <source>
        <strain evidence="4">NY1588A</strain>
    </source>
</reference>
<dbReference type="STRING" id="1905730.W5S_0747"/>
<dbReference type="KEGG" id="pec:W5S_0747"/>
<dbReference type="HOGENOM" id="CLU_1164984_0_0_6"/>
<keyword evidence="4" id="KW-1185">Reference proteome</keyword>
<dbReference type="RefSeq" id="WP_014698751.1">
    <property type="nucleotide sequence ID" value="NC_017845.1"/>
</dbReference>
<evidence type="ECO:0000313" key="2">
    <source>
        <dbReference type="EMBL" id="MBI0555135.1"/>
    </source>
</evidence>
<name>A0A0H3HYD0_PECPM</name>
<organism evidence="1 3">
    <name type="scientific">Pectobacterium parmentieri</name>
    <dbReference type="NCBI Taxonomy" id="1905730"/>
    <lineage>
        <taxon>Bacteria</taxon>
        <taxon>Pseudomonadati</taxon>
        <taxon>Pseudomonadota</taxon>
        <taxon>Gammaproteobacteria</taxon>
        <taxon>Enterobacterales</taxon>
        <taxon>Pectobacteriaceae</taxon>
        <taxon>Pectobacterium</taxon>
    </lineage>
</organism>
<evidence type="ECO:0000313" key="4">
    <source>
        <dbReference type="Proteomes" id="UP001194579"/>
    </source>
</evidence>
<accession>A0A0H3HYD0</accession>
<protein>
    <submittedName>
        <fullName evidence="1">Uncharacterized protein</fullName>
    </submittedName>
</protein>
<dbReference type="AlphaFoldDB" id="A0A0H3HYD0"/>